<evidence type="ECO:0000256" key="7">
    <source>
        <dbReference type="ARBA" id="ARBA00022692"/>
    </source>
</evidence>
<keyword evidence="4" id="KW-1003">Cell membrane</keyword>
<dbReference type="SUPFAM" id="SSF55874">
    <property type="entry name" value="ATPase domain of HSP90 chaperone/DNA topoisomerase II/histidine kinase"/>
    <property type="match status" value="1"/>
</dbReference>
<dbReference type="SMART" id="SM00388">
    <property type="entry name" value="HisKA"/>
    <property type="match status" value="1"/>
</dbReference>
<evidence type="ECO:0000256" key="2">
    <source>
        <dbReference type="ARBA" id="ARBA00004651"/>
    </source>
</evidence>
<evidence type="ECO:0000256" key="5">
    <source>
        <dbReference type="ARBA" id="ARBA00022553"/>
    </source>
</evidence>
<dbReference type="PROSITE" id="PS50109">
    <property type="entry name" value="HIS_KIN"/>
    <property type="match status" value="1"/>
</dbReference>
<dbReference type="InterPro" id="IPR036890">
    <property type="entry name" value="HATPase_C_sf"/>
</dbReference>
<dbReference type="Gene3D" id="1.10.287.130">
    <property type="match status" value="1"/>
</dbReference>
<evidence type="ECO:0000256" key="11">
    <source>
        <dbReference type="SAM" id="Phobius"/>
    </source>
</evidence>
<dbReference type="GO" id="GO:0000155">
    <property type="term" value="F:phosphorelay sensor kinase activity"/>
    <property type="evidence" value="ECO:0007669"/>
    <property type="project" value="InterPro"/>
</dbReference>
<accession>A0A178MWZ4</accession>
<feature type="transmembrane region" description="Helical" evidence="11">
    <location>
        <begin position="147"/>
        <end position="170"/>
    </location>
</feature>
<dbReference type="InterPro" id="IPR005467">
    <property type="entry name" value="His_kinase_dom"/>
</dbReference>
<comment type="subcellular location">
    <subcellularLocation>
        <location evidence="2">Cell membrane</location>
        <topology evidence="2">Multi-pass membrane protein</topology>
    </subcellularLocation>
</comment>
<reference evidence="13 14" key="1">
    <citation type="submission" date="2016-04" db="EMBL/GenBank/DDBJ databases">
        <title>Draft genome sequence of freshwater magnetotactic bacteria Magnetospirillum marisnigri SP-1 and Magnetospirillum moscoviense BB-1.</title>
        <authorList>
            <person name="Koziaeva V."/>
            <person name="Dziuba M.V."/>
            <person name="Ivanov T.M."/>
            <person name="Kuznetsov B."/>
            <person name="Grouzdev D.S."/>
        </authorList>
    </citation>
    <scope>NUCLEOTIDE SEQUENCE [LARGE SCALE GENOMIC DNA]</scope>
    <source>
        <strain evidence="13 14">BB-1</strain>
    </source>
</reference>
<feature type="transmembrane region" description="Helical" evidence="11">
    <location>
        <begin position="108"/>
        <end position="127"/>
    </location>
</feature>
<evidence type="ECO:0000256" key="9">
    <source>
        <dbReference type="ARBA" id="ARBA00022989"/>
    </source>
</evidence>
<dbReference type="InterPro" id="IPR003661">
    <property type="entry name" value="HisK_dim/P_dom"/>
</dbReference>
<evidence type="ECO:0000256" key="8">
    <source>
        <dbReference type="ARBA" id="ARBA00022777"/>
    </source>
</evidence>
<evidence type="ECO:0000259" key="12">
    <source>
        <dbReference type="PROSITE" id="PS50109"/>
    </source>
</evidence>
<comment type="catalytic activity">
    <reaction evidence="1">
        <text>ATP + protein L-histidine = ADP + protein N-phospho-L-histidine.</text>
        <dbReference type="EC" id="2.7.13.3"/>
    </reaction>
</comment>
<comment type="caution">
    <text evidence="13">The sequence shown here is derived from an EMBL/GenBank/DDBJ whole genome shotgun (WGS) entry which is preliminary data.</text>
</comment>
<evidence type="ECO:0000313" key="13">
    <source>
        <dbReference type="EMBL" id="OAN55706.1"/>
    </source>
</evidence>
<dbReference type="PANTHER" id="PTHR43304:SF1">
    <property type="entry name" value="PAC DOMAIN-CONTAINING PROTEIN"/>
    <property type="match status" value="1"/>
</dbReference>
<dbReference type="Pfam" id="PF05231">
    <property type="entry name" value="MASE1"/>
    <property type="match status" value="1"/>
</dbReference>
<protein>
    <recommendedName>
        <fullName evidence="3">histidine kinase</fullName>
        <ecNumber evidence="3">2.7.13.3</ecNumber>
    </recommendedName>
</protein>
<keyword evidence="7 11" id="KW-0812">Transmembrane</keyword>
<feature type="transmembrane region" description="Helical" evidence="11">
    <location>
        <begin position="245"/>
        <end position="267"/>
    </location>
</feature>
<sequence length="522" mass="56423">MFAAYIATAIGGMTLASLPPGNLTVFWLPAGIGVAVLLVLGRRGTVVVAAASFTANGLMMGDQGQVLLATALSAAVDSLQSWLGWSLLRRHWDNLVGAPVHDPRRLRGLASICLIPPLATVWLLPLIHDLARTAGPLTLHAFLERTLMLLLADTSGLFLVVPVVVGFSAGWPAMRLPAALALLAVAQVAVSAIDPLLAPLALLGLALMAFIFQFPGAAAGNLVCATVMVVQAAFDLGPLRGQGTAQAIVVLNLTIVGVGIAVLYMGLLQDEQHRMRATLRDEVERRTRQLEERSRALAASNGELEQFAYIISHDLRQPLRMIASYVKLLDTRLKERLAADEQDFFEYVRSGASRMDQMLVSLLEYSRVGRSGEPMVETDCRAQLDEALQYLEPAIQDAQAEIRIEGVWPILTASPNEMVRLFQNLIGNAVKYRVADRAPLITVSARPTDGGWRFAVSDNGIGIDADQFDRLFKVFQRLHPAKYADGAGVGLAVCRKIVERHGGRIEVDSQPGQGSTFAFTLP</sequence>
<keyword evidence="14" id="KW-1185">Reference proteome</keyword>
<keyword evidence="9 11" id="KW-1133">Transmembrane helix</keyword>
<dbReference type="Pfam" id="PF00512">
    <property type="entry name" value="HisKA"/>
    <property type="match status" value="1"/>
</dbReference>
<dbReference type="FunFam" id="3.30.565.10:FF:000006">
    <property type="entry name" value="Sensor histidine kinase WalK"/>
    <property type="match status" value="1"/>
</dbReference>
<organism evidence="13 14">
    <name type="scientific">Magnetospirillum moscoviense</name>
    <dbReference type="NCBI Taxonomy" id="1437059"/>
    <lineage>
        <taxon>Bacteria</taxon>
        <taxon>Pseudomonadati</taxon>
        <taxon>Pseudomonadota</taxon>
        <taxon>Alphaproteobacteria</taxon>
        <taxon>Rhodospirillales</taxon>
        <taxon>Rhodospirillaceae</taxon>
        <taxon>Magnetospirillum</taxon>
    </lineage>
</organism>
<dbReference type="InterPro" id="IPR007895">
    <property type="entry name" value="MASE1"/>
</dbReference>
<dbReference type="SMART" id="SM00387">
    <property type="entry name" value="HATPase_c"/>
    <property type="match status" value="1"/>
</dbReference>
<evidence type="ECO:0000256" key="6">
    <source>
        <dbReference type="ARBA" id="ARBA00022679"/>
    </source>
</evidence>
<dbReference type="SUPFAM" id="SSF47384">
    <property type="entry name" value="Homodimeric domain of signal transducing histidine kinase"/>
    <property type="match status" value="1"/>
</dbReference>
<keyword evidence="6" id="KW-0808">Transferase</keyword>
<dbReference type="EC" id="2.7.13.3" evidence="3"/>
<keyword evidence="10 11" id="KW-0472">Membrane</keyword>
<feature type="transmembrane region" description="Helical" evidence="11">
    <location>
        <begin position="26"/>
        <end position="54"/>
    </location>
</feature>
<dbReference type="PANTHER" id="PTHR43304">
    <property type="entry name" value="PHYTOCHROME-LIKE PROTEIN CPH1"/>
    <property type="match status" value="1"/>
</dbReference>
<dbReference type="InterPro" id="IPR004358">
    <property type="entry name" value="Sig_transdc_His_kin-like_C"/>
</dbReference>
<dbReference type="AlphaFoldDB" id="A0A178MWZ4"/>
<name>A0A178MWZ4_9PROT</name>
<feature type="transmembrane region" description="Helical" evidence="11">
    <location>
        <begin position="200"/>
        <end position="233"/>
    </location>
</feature>
<dbReference type="InterPro" id="IPR052162">
    <property type="entry name" value="Sensor_kinase/Photoreceptor"/>
</dbReference>
<dbReference type="STRING" id="1437059.A6A05_08095"/>
<evidence type="ECO:0000256" key="10">
    <source>
        <dbReference type="ARBA" id="ARBA00023136"/>
    </source>
</evidence>
<dbReference type="InterPro" id="IPR003594">
    <property type="entry name" value="HATPase_dom"/>
</dbReference>
<evidence type="ECO:0000313" key="14">
    <source>
        <dbReference type="Proteomes" id="UP000078543"/>
    </source>
</evidence>
<dbReference type="Proteomes" id="UP000078543">
    <property type="component" value="Unassembled WGS sequence"/>
</dbReference>
<dbReference type="CDD" id="cd00082">
    <property type="entry name" value="HisKA"/>
    <property type="match status" value="1"/>
</dbReference>
<feature type="transmembrane region" description="Helical" evidence="11">
    <location>
        <begin position="176"/>
        <end position="193"/>
    </location>
</feature>
<dbReference type="Gene3D" id="3.30.565.10">
    <property type="entry name" value="Histidine kinase-like ATPase, C-terminal domain"/>
    <property type="match status" value="1"/>
</dbReference>
<dbReference type="GO" id="GO:0005886">
    <property type="term" value="C:plasma membrane"/>
    <property type="evidence" value="ECO:0007669"/>
    <property type="project" value="UniProtKB-SubCell"/>
</dbReference>
<dbReference type="PRINTS" id="PR00344">
    <property type="entry name" value="BCTRLSENSOR"/>
</dbReference>
<dbReference type="InterPro" id="IPR036097">
    <property type="entry name" value="HisK_dim/P_sf"/>
</dbReference>
<dbReference type="Pfam" id="PF02518">
    <property type="entry name" value="HATPase_c"/>
    <property type="match status" value="1"/>
</dbReference>
<evidence type="ECO:0000256" key="4">
    <source>
        <dbReference type="ARBA" id="ARBA00022475"/>
    </source>
</evidence>
<dbReference type="EMBL" id="LWQU01000095">
    <property type="protein sequence ID" value="OAN55706.1"/>
    <property type="molecule type" value="Genomic_DNA"/>
</dbReference>
<feature type="domain" description="Histidine kinase" evidence="12">
    <location>
        <begin position="310"/>
        <end position="522"/>
    </location>
</feature>
<keyword evidence="5" id="KW-0597">Phosphoprotein</keyword>
<proteinExistence type="predicted"/>
<keyword evidence="8" id="KW-0418">Kinase</keyword>
<gene>
    <name evidence="13" type="ORF">A6A05_08095</name>
</gene>
<evidence type="ECO:0000256" key="3">
    <source>
        <dbReference type="ARBA" id="ARBA00012438"/>
    </source>
</evidence>
<evidence type="ECO:0000256" key="1">
    <source>
        <dbReference type="ARBA" id="ARBA00000085"/>
    </source>
</evidence>